<evidence type="ECO:0000256" key="1">
    <source>
        <dbReference type="SAM" id="SignalP"/>
    </source>
</evidence>
<dbReference type="InterPro" id="IPR011042">
    <property type="entry name" value="6-blade_b-propeller_TolB-like"/>
</dbReference>
<sequence length="306" mass="34206">MTIKLLCGLALAGLSIFAKGYTAKSQAPVEYTPGMDVLLYEISSENQNKLKLVDNISNVDGYDNQPSFTPDNKSVLYVSARKDNQTDIYEFQIQSKNTKQLTHTPESEYSPMMEKGNKQFTAVREGGEPYQSVHRYSYPAKGKKNTQSKWAVKSHTPIGYYAFNQDGIAAGWARWANSIYIFTPNSAQAIFAIGHALPSKPLLIPNSKQFSFVHRQANDELWIKSLDPVSRAVTPIAPVLDNNIDYAWTPDNRIISGKGSQLFIWSQAEQSWHLWADLSDSNIADVSRLAVSSDFKYIAVVAKIPK</sequence>
<dbReference type="EMBL" id="VIKS01000008">
    <property type="protein sequence ID" value="TQV87245.1"/>
    <property type="molecule type" value="Genomic_DNA"/>
</dbReference>
<dbReference type="Pfam" id="PF07676">
    <property type="entry name" value="PD40"/>
    <property type="match status" value="1"/>
</dbReference>
<evidence type="ECO:0000313" key="2">
    <source>
        <dbReference type="EMBL" id="TQV87245.1"/>
    </source>
</evidence>
<comment type="caution">
    <text evidence="2">The sequence shown here is derived from an EMBL/GenBank/DDBJ whole genome shotgun (WGS) entry which is preliminary data.</text>
</comment>
<dbReference type="Proteomes" id="UP000315439">
    <property type="component" value="Unassembled WGS sequence"/>
</dbReference>
<organism evidence="2 3">
    <name type="scientific">Aliikangiella coralliicola</name>
    <dbReference type="NCBI Taxonomy" id="2592383"/>
    <lineage>
        <taxon>Bacteria</taxon>
        <taxon>Pseudomonadati</taxon>
        <taxon>Pseudomonadota</taxon>
        <taxon>Gammaproteobacteria</taxon>
        <taxon>Oceanospirillales</taxon>
        <taxon>Pleioneaceae</taxon>
        <taxon>Aliikangiella</taxon>
    </lineage>
</organism>
<dbReference type="AlphaFoldDB" id="A0A545UCQ7"/>
<accession>A0A545UCQ7</accession>
<gene>
    <name evidence="2" type="ORF">FLL46_12380</name>
</gene>
<dbReference type="RefSeq" id="WP_142893836.1">
    <property type="nucleotide sequence ID" value="NZ_ML660164.1"/>
</dbReference>
<feature type="chain" id="PRO_5021816589" description="WD40-like Beta Propeller Repeat" evidence="1">
    <location>
        <begin position="21"/>
        <end position="306"/>
    </location>
</feature>
<keyword evidence="1" id="KW-0732">Signal</keyword>
<protein>
    <recommendedName>
        <fullName evidence="4">WD40-like Beta Propeller Repeat</fullName>
    </recommendedName>
</protein>
<evidence type="ECO:0008006" key="4">
    <source>
        <dbReference type="Google" id="ProtNLM"/>
    </source>
</evidence>
<dbReference type="SUPFAM" id="SSF69304">
    <property type="entry name" value="Tricorn protease N-terminal domain"/>
    <property type="match status" value="1"/>
</dbReference>
<dbReference type="OrthoDB" id="9797498at2"/>
<evidence type="ECO:0000313" key="3">
    <source>
        <dbReference type="Proteomes" id="UP000315439"/>
    </source>
</evidence>
<proteinExistence type="predicted"/>
<name>A0A545UCQ7_9GAMM</name>
<reference evidence="2 3" key="1">
    <citation type="submission" date="2019-07" db="EMBL/GenBank/DDBJ databases">
        <title>Draft genome for Aliikangiella sp. M105.</title>
        <authorList>
            <person name="Wang G."/>
        </authorList>
    </citation>
    <scope>NUCLEOTIDE SEQUENCE [LARGE SCALE GENOMIC DNA]</scope>
    <source>
        <strain evidence="2 3">M105</strain>
    </source>
</reference>
<feature type="signal peptide" evidence="1">
    <location>
        <begin position="1"/>
        <end position="20"/>
    </location>
</feature>
<keyword evidence="3" id="KW-1185">Reference proteome</keyword>
<dbReference type="Gene3D" id="2.120.10.30">
    <property type="entry name" value="TolB, C-terminal domain"/>
    <property type="match status" value="1"/>
</dbReference>
<dbReference type="InterPro" id="IPR011659">
    <property type="entry name" value="WD40"/>
</dbReference>